<organism evidence="4 7">
    <name type="scientific">Pectobacterium parmentieri</name>
    <dbReference type="NCBI Taxonomy" id="1905730"/>
    <lineage>
        <taxon>Bacteria</taxon>
        <taxon>Pseudomonadati</taxon>
        <taxon>Pseudomonadota</taxon>
        <taxon>Gammaproteobacteria</taxon>
        <taxon>Enterobacterales</taxon>
        <taxon>Pectobacteriaceae</taxon>
        <taxon>Pectobacterium</taxon>
    </lineage>
</organism>
<keyword evidence="1 2" id="KW-0500">Molybdenum</keyword>
<feature type="domain" description="Mop" evidence="3">
    <location>
        <begin position="2"/>
        <end position="68"/>
    </location>
</feature>
<dbReference type="GO" id="GO:0015689">
    <property type="term" value="P:molybdate ion transport"/>
    <property type="evidence" value="ECO:0007669"/>
    <property type="project" value="InterPro"/>
</dbReference>
<dbReference type="NCBIfam" id="TIGR00638">
    <property type="entry name" value="Mop"/>
    <property type="match status" value="2"/>
</dbReference>
<dbReference type="PANTHER" id="PTHR30432">
    <property type="entry name" value="TRANSCRIPTIONAL REGULATOR MODE"/>
    <property type="match status" value="1"/>
</dbReference>
<proteinExistence type="predicted"/>
<gene>
    <name evidence="4" type="ordered locus">W5S_0261</name>
    <name evidence="6" type="ORF">C5E00_19310</name>
    <name evidence="5" type="ORF">F6Q06_06070</name>
</gene>
<evidence type="ECO:0000313" key="9">
    <source>
        <dbReference type="Proteomes" id="UP001194579"/>
    </source>
</evidence>
<feature type="domain" description="Mop" evidence="3">
    <location>
        <begin position="74"/>
        <end position="140"/>
    </location>
</feature>
<dbReference type="RefSeq" id="WP_012822059.1">
    <property type="nucleotide sequence ID" value="NC_017845.1"/>
</dbReference>
<reference evidence="6 8" key="3">
    <citation type="journal article" date="2018" name="BMC Genomics">
        <title>High genomic variability in the plant pathogenic bacterium Pectobacterium parmentieri deciphered from de novo assembled complete genomes.</title>
        <authorList>
            <person name="Zoledowska S."/>
            <person name="Motyka-Pomagruk A."/>
            <person name="Sledz W."/>
            <person name="Mengoni A."/>
            <person name="Lojkowska E."/>
        </authorList>
    </citation>
    <scope>NUCLEOTIDE SEQUENCE [LARGE SCALE GENOMIC DNA]</scope>
    <source>
        <strain evidence="6 8">IFB5626</strain>
    </source>
</reference>
<reference evidence="9" key="4">
    <citation type="submission" date="2023-07" db="EMBL/GenBank/DDBJ databases">
        <title>Identification of Pectobacterium versatile causing blackleg of potato from New York State with a whole genome sequencing approach.</title>
        <authorList>
            <person name="Ma X."/>
            <person name="Swingle B."/>
        </authorList>
    </citation>
    <scope>NUCLEOTIDE SEQUENCE [LARGE SCALE GENOMIC DNA]</scope>
    <source>
        <strain evidence="9">NY1588A</strain>
    </source>
</reference>
<dbReference type="KEGG" id="pec:W5S_0261"/>
<protein>
    <submittedName>
        <fullName evidence="4">Molybdenum-pterin binding protein</fullName>
    </submittedName>
    <submittedName>
        <fullName evidence="5">Transporter</fullName>
    </submittedName>
</protein>
<evidence type="ECO:0000259" key="3">
    <source>
        <dbReference type="PROSITE" id="PS51866"/>
    </source>
</evidence>
<reference evidence="5" key="5">
    <citation type="submission" date="2024-05" db="EMBL/GenBank/DDBJ databases">
        <title>Identification of Pectobacterium versatile causing blackleg of potato from New York State with a whole genome sequencing approach.</title>
        <authorList>
            <person name="Ma X."/>
            <person name="Swingle B."/>
        </authorList>
    </citation>
    <scope>NUCLEOTIDE SEQUENCE</scope>
    <source>
        <strain evidence="5">NY1588A</strain>
    </source>
</reference>
<dbReference type="EMBL" id="CP003415">
    <property type="protein sequence ID" value="AFI88388.1"/>
    <property type="molecule type" value="Genomic_DNA"/>
</dbReference>
<dbReference type="Gene3D" id="2.40.50.100">
    <property type="match status" value="2"/>
</dbReference>
<keyword evidence="9" id="KW-1185">Reference proteome</keyword>
<accession>A0A0H3HYZ2</accession>
<dbReference type="PATRIC" id="fig|1166016.3.peg.262"/>
<dbReference type="HOGENOM" id="CLU_118993_0_1_6"/>
<reference evidence="4" key="2">
    <citation type="submission" date="2012-03" db="EMBL/GenBank/DDBJ databases">
        <authorList>
            <person name="Koskinen P."/>
            <person name="Laine P."/>
            <person name="Niemi O."/>
            <person name="Nykyri J."/>
            <person name="Harjunpaa H."/>
            <person name="Auvinen P."/>
            <person name="Paulin L."/>
            <person name="Pirhonen M."/>
            <person name="Palva T."/>
            <person name="Holm L."/>
        </authorList>
    </citation>
    <scope>NUCLEOTIDE SEQUENCE</scope>
    <source>
        <strain evidence="4">SCC3193</strain>
    </source>
</reference>
<dbReference type="OrthoDB" id="9800709at2"/>
<dbReference type="EMBL" id="WABS01000009">
    <property type="protein sequence ID" value="MBI0554060.1"/>
    <property type="molecule type" value="Genomic_DNA"/>
</dbReference>
<dbReference type="InterPro" id="IPR004606">
    <property type="entry name" value="Mop_domain"/>
</dbReference>
<dbReference type="SUPFAM" id="SSF50331">
    <property type="entry name" value="MOP-like"/>
    <property type="match status" value="2"/>
</dbReference>
<evidence type="ECO:0000313" key="4">
    <source>
        <dbReference type="EMBL" id="AFI88388.1"/>
    </source>
</evidence>
<dbReference type="InterPro" id="IPR008995">
    <property type="entry name" value="Mo/tungstate-bd_C_term_dom"/>
</dbReference>
<dbReference type="KEGG" id="ppar:A8F97_17125"/>
<evidence type="ECO:0000313" key="5">
    <source>
        <dbReference type="EMBL" id="MBI0554060.1"/>
    </source>
</evidence>
<evidence type="ECO:0000256" key="1">
    <source>
        <dbReference type="ARBA" id="ARBA00022505"/>
    </source>
</evidence>
<dbReference type="PANTHER" id="PTHR30432:SF1">
    <property type="entry name" value="DNA-BINDING TRANSCRIPTIONAL DUAL REGULATOR MODE"/>
    <property type="match status" value="1"/>
</dbReference>
<dbReference type="PROSITE" id="PS51866">
    <property type="entry name" value="MOP"/>
    <property type="match status" value="2"/>
</dbReference>
<dbReference type="eggNOG" id="COG3585">
    <property type="taxonomic scope" value="Bacteria"/>
</dbReference>
<dbReference type="Proteomes" id="UP001194579">
    <property type="component" value="Unassembled WGS sequence"/>
</dbReference>
<evidence type="ECO:0000313" key="6">
    <source>
        <dbReference type="EMBL" id="RKO78768.1"/>
    </source>
</evidence>
<name>A0A0H3HYZ2_PECPM</name>
<dbReference type="InterPro" id="IPR005116">
    <property type="entry name" value="Transp-assoc_OB_typ1"/>
</dbReference>
<evidence type="ECO:0000313" key="8">
    <source>
        <dbReference type="Proteomes" id="UP000269665"/>
    </source>
</evidence>
<dbReference type="GeneID" id="45851182"/>
<dbReference type="Pfam" id="PF03459">
    <property type="entry name" value="TOBE"/>
    <property type="match status" value="2"/>
</dbReference>
<evidence type="ECO:0000313" key="7">
    <source>
        <dbReference type="Proteomes" id="UP000008044"/>
    </source>
</evidence>
<dbReference type="AlphaFoldDB" id="A0A0H3HYZ2"/>
<evidence type="ECO:0000256" key="2">
    <source>
        <dbReference type="PROSITE-ProRule" id="PRU01213"/>
    </source>
</evidence>
<dbReference type="EMBL" id="PSZG01000001">
    <property type="protein sequence ID" value="RKO78768.1"/>
    <property type="molecule type" value="Genomic_DNA"/>
</dbReference>
<dbReference type="OMA" id="APWVMLM"/>
<dbReference type="InterPro" id="IPR051815">
    <property type="entry name" value="Molybdate_resp_trans_reg"/>
</dbReference>
<sequence length="142" mass="14637">MSVSARNQLSGTVSSIVEGAVNNEVALTLESGDKLTTVITRTSCDSMALAVGKPAIALVKAPWVILASAECGLTFSARNQFHGKVSSVIKGAVNSTVQLVTSGGLTLTSTITNESTEDMQIEVGSELIALVKASSIILATRK</sequence>
<dbReference type="Proteomes" id="UP000008044">
    <property type="component" value="Chromosome"/>
</dbReference>
<dbReference type="Proteomes" id="UP000269665">
    <property type="component" value="Unassembled WGS sequence"/>
</dbReference>
<reference evidence="4 7" key="1">
    <citation type="journal article" date="2012" name="J. Bacteriol.">
        <title>Genome sequence of Pectobacterium sp. strain SCC3193.</title>
        <authorList>
            <person name="Koskinen J.P."/>
            <person name="Laine P."/>
            <person name="Niemi O."/>
            <person name="Nykyri J."/>
            <person name="Harjunpaa H."/>
            <person name="Auvinen P."/>
            <person name="Paulin L."/>
            <person name="Pirhonen M."/>
            <person name="Palva T."/>
            <person name="Holm L."/>
        </authorList>
    </citation>
    <scope>NUCLEOTIDE SEQUENCE [LARGE SCALE GENOMIC DNA]</scope>
    <source>
        <strain evidence="4 7">SCC3193</strain>
    </source>
</reference>
<dbReference type="STRING" id="1905730.W5S_0261"/>